<accession>A0A0A9BXM9</accession>
<reference evidence="1" key="1">
    <citation type="submission" date="2014-09" db="EMBL/GenBank/DDBJ databases">
        <authorList>
            <person name="Magalhaes I.L.F."/>
            <person name="Oliveira U."/>
            <person name="Santos F.R."/>
            <person name="Vidigal T.H.D.A."/>
            <person name="Brescovit A.D."/>
            <person name="Santos A.J."/>
        </authorList>
    </citation>
    <scope>NUCLEOTIDE SEQUENCE</scope>
    <source>
        <tissue evidence="1">Shoot tissue taken approximately 20 cm above the soil surface</tissue>
    </source>
</reference>
<reference evidence="1" key="2">
    <citation type="journal article" date="2015" name="Data Brief">
        <title>Shoot transcriptome of the giant reed, Arundo donax.</title>
        <authorList>
            <person name="Barrero R.A."/>
            <person name="Guerrero F.D."/>
            <person name="Moolhuijzen P."/>
            <person name="Goolsby J.A."/>
            <person name="Tidwell J."/>
            <person name="Bellgard S.E."/>
            <person name="Bellgard M.I."/>
        </authorList>
    </citation>
    <scope>NUCLEOTIDE SEQUENCE</scope>
    <source>
        <tissue evidence="1">Shoot tissue taken approximately 20 cm above the soil surface</tissue>
    </source>
</reference>
<proteinExistence type="predicted"/>
<protein>
    <submittedName>
        <fullName evidence="1">Uncharacterized protein</fullName>
    </submittedName>
</protein>
<organism evidence="1">
    <name type="scientific">Arundo donax</name>
    <name type="common">Giant reed</name>
    <name type="synonym">Donax arundinaceus</name>
    <dbReference type="NCBI Taxonomy" id="35708"/>
    <lineage>
        <taxon>Eukaryota</taxon>
        <taxon>Viridiplantae</taxon>
        <taxon>Streptophyta</taxon>
        <taxon>Embryophyta</taxon>
        <taxon>Tracheophyta</taxon>
        <taxon>Spermatophyta</taxon>
        <taxon>Magnoliopsida</taxon>
        <taxon>Liliopsida</taxon>
        <taxon>Poales</taxon>
        <taxon>Poaceae</taxon>
        <taxon>PACMAD clade</taxon>
        <taxon>Arundinoideae</taxon>
        <taxon>Arundineae</taxon>
        <taxon>Arundo</taxon>
    </lineage>
</organism>
<evidence type="ECO:0000313" key="1">
    <source>
        <dbReference type="EMBL" id="JAD64012.1"/>
    </source>
</evidence>
<dbReference type="EMBL" id="GBRH01233883">
    <property type="protein sequence ID" value="JAD64012.1"/>
    <property type="molecule type" value="Transcribed_RNA"/>
</dbReference>
<name>A0A0A9BXM9_ARUDO</name>
<sequence length="26" mass="2910">MAALVGLCVKYTLVSVNWLGDFSFFE</sequence>
<dbReference type="AlphaFoldDB" id="A0A0A9BXM9"/>